<protein>
    <recommendedName>
        <fullName evidence="2">Pyruvate phosphate dikinase AMP/ATP-binding domain-containing protein</fullName>
    </recommendedName>
</protein>
<evidence type="ECO:0000313" key="1">
    <source>
        <dbReference type="EMBL" id="GAF76838.1"/>
    </source>
</evidence>
<gene>
    <name evidence="1" type="ORF">S01H1_18009</name>
</gene>
<evidence type="ECO:0008006" key="2">
    <source>
        <dbReference type="Google" id="ProtNLM"/>
    </source>
</evidence>
<sequence length="286" mass="31658">EDANLAKREVSDADKEAPVKLLASTYIPEEHRIRDSAHMPGYRVLTFAQVLKYGQFPLAEVLCEILDLGQEGMGCPVELEFSINMPQNPDRKSEFAFLQLRPMTARAELLQVKISDDEIASSFCVSSHALGNAEKNDMADILFVKPAGFDPAKTLQIAREIGELNAGLLSESRKYLLVGPGRWGSADRWLGIPVSWAQICGVGAMVETSSSELRADPSQGSHFFHNITTLGITYATVLDEASDFIDWNWLTSLPVANETTHVTHVRLDKQFNLKVDGRSSKCVMFI</sequence>
<accession>X0S704</accession>
<organism evidence="1">
    <name type="scientific">marine sediment metagenome</name>
    <dbReference type="NCBI Taxonomy" id="412755"/>
    <lineage>
        <taxon>unclassified sequences</taxon>
        <taxon>metagenomes</taxon>
        <taxon>ecological metagenomes</taxon>
    </lineage>
</organism>
<proteinExistence type="predicted"/>
<comment type="caution">
    <text evidence="1">The sequence shown here is derived from an EMBL/GenBank/DDBJ whole genome shotgun (WGS) entry which is preliminary data.</text>
</comment>
<feature type="non-terminal residue" evidence="1">
    <location>
        <position position="1"/>
    </location>
</feature>
<name>X0S704_9ZZZZ</name>
<dbReference type="AlphaFoldDB" id="X0S704"/>
<dbReference type="EMBL" id="BARS01009593">
    <property type="protein sequence ID" value="GAF76838.1"/>
    <property type="molecule type" value="Genomic_DNA"/>
</dbReference>
<reference evidence="1" key="1">
    <citation type="journal article" date="2014" name="Front. Microbiol.">
        <title>High frequency of phylogenetically diverse reductive dehalogenase-homologous genes in deep subseafloor sedimentary metagenomes.</title>
        <authorList>
            <person name="Kawai M."/>
            <person name="Futagami T."/>
            <person name="Toyoda A."/>
            <person name="Takaki Y."/>
            <person name="Nishi S."/>
            <person name="Hori S."/>
            <person name="Arai W."/>
            <person name="Tsubouchi T."/>
            <person name="Morono Y."/>
            <person name="Uchiyama I."/>
            <person name="Ito T."/>
            <person name="Fujiyama A."/>
            <person name="Inagaki F."/>
            <person name="Takami H."/>
        </authorList>
    </citation>
    <scope>NUCLEOTIDE SEQUENCE</scope>
    <source>
        <strain evidence="1">Expedition CK06-06</strain>
    </source>
</reference>